<name>A0A7I8VF56_9ANNE</name>
<keyword evidence="3 6" id="KW-0812">Transmembrane</keyword>
<comment type="caution">
    <text evidence="7">The sequence shown here is derived from an EMBL/GenBank/DDBJ whole genome shotgun (WGS) entry which is preliminary data.</text>
</comment>
<evidence type="ECO:0000256" key="6">
    <source>
        <dbReference type="SAM" id="Phobius"/>
    </source>
</evidence>
<dbReference type="SUPFAM" id="SSF103481">
    <property type="entry name" value="Multidrug resistance efflux transporter EmrE"/>
    <property type="match status" value="1"/>
</dbReference>
<dbReference type="Pfam" id="PF07857">
    <property type="entry name" value="TMEM144"/>
    <property type="match status" value="1"/>
</dbReference>
<evidence type="ECO:0000313" key="8">
    <source>
        <dbReference type="Proteomes" id="UP000549394"/>
    </source>
</evidence>
<feature type="transmembrane region" description="Helical" evidence="6">
    <location>
        <begin position="207"/>
        <end position="230"/>
    </location>
</feature>
<dbReference type="OrthoDB" id="426527at2759"/>
<dbReference type="AlphaFoldDB" id="A0A7I8VF56"/>
<gene>
    <name evidence="7" type="ORF">DGYR_LOCUS2198</name>
</gene>
<proteinExistence type="inferred from homology"/>
<dbReference type="EMBL" id="CAJFCJ010000003">
    <property type="protein sequence ID" value="CAD5113163.1"/>
    <property type="molecule type" value="Genomic_DNA"/>
</dbReference>
<comment type="subcellular location">
    <subcellularLocation>
        <location evidence="1">Membrane</location>
        <topology evidence="1">Multi-pass membrane protein</topology>
    </subcellularLocation>
</comment>
<evidence type="ECO:0000313" key="7">
    <source>
        <dbReference type="EMBL" id="CAD5113163.1"/>
    </source>
</evidence>
<keyword evidence="5 6" id="KW-0472">Membrane</keyword>
<evidence type="ECO:0000256" key="3">
    <source>
        <dbReference type="ARBA" id="ARBA00022692"/>
    </source>
</evidence>
<accession>A0A7I8VF56</accession>
<feature type="transmembrane region" description="Helical" evidence="6">
    <location>
        <begin position="278"/>
        <end position="298"/>
    </location>
</feature>
<feature type="transmembrane region" description="Helical" evidence="6">
    <location>
        <begin position="100"/>
        <end position="119"/>
    </location>
</feature>
<keyword evidence="8" id="KW-1185">Reference proteome</keyword>
<feature type="transmembrane region" description="Helical" evidence="6">
    <location>
        <begin position="245"/>
        <end position="266"/>
    </location>
</feature>
<feature type="transmembrane region" description="Helical" evidence="6">
    <location>
        <begin position="336"/>
        <end position="355"/>
    </location>
</feature>
<reference evidence="7 8" key="1">
    <citation type="submission" date="2020-08" db="EMBL/GenBank/DDBJ databases">
        <authorList>
            <person name="Hejnol A."/>
        </authorList>
    </citation>
    <scope>NUCLEOTIDE SEQUENCE [LARGE SCALE GENOMIC DNA]</scope>
</reference>
<dbReference type="InterPro" id="IPR012435">
    <property type="entry name" value="TMEM144"/>
</dbReference>
<evidence type="ECO:0000256" key="1">
    <source>
        <dbReference type="ARBA" id="ARBA00004141"/>
    </source>
</evidence>
<evidence type="ECO:0000256" key="2">
    <source>
        <dbReference type="ARBA" id="ARBA00005731"/>
    </source>
</evidence>
<feature type="transmembrane region" description="Helical" evidence="6">
    <location>
        <begin position="69"/>
        <end position="91"/>
    </location>
</feature>
<dbReference type="GO" id="GO:0016020">
    <property type="term" value="C:membrane"/>
    <property type="evidence" value="ECO:0007669"/>
    <property type="project" value="UniProtKB-SubCell"/>
</dbReference>
<feature type="transmembrane region" description="Helical" evidence="6">
    <location>
        <begin position="304"/>
        <end position="327"/>
    </location>
</feature>
<dbReference type="InterPro" id="IPR037185">
    <property type="entry name" value="EmrE-like"/>
</dbReference>
<dbReference type="PANTHER" id="PTHR16119:SF17">
    <property type="entry name" value="TRANSMEMBRANE PROTEIN 144"/>
    <property type="match status" value="1"/>
</dbReference>
<comment type="similarity">
    <text evidence="2">Belongs to the TMEM144 family.</text>
</comment>
<dbReference type="PANTHER" id="PTHR16119">
    <property type="entry name" value="TRANSMEMBRANE PROTEIN 144"/>
    <property type="match status" value="1"/>
</dbReference>
<feature type="transmembrane region" description="Helical" evidence="6">
    <location>
        <begin position="12"/>
        <end position="32"/>
    </location>
</feature>
<dbReference type="InterPro" id="IPR010651">
    <property type="entry name" value="Sugar_transport"/>
</dbReference>
<dbReference type="GO" id="GO:0015144">
    <property type="term" value="F:carbohydrate transmembrane transporter activity"/>
    <property type="evidence" value="ECO:0007669"/>
    <property type="project" value="InterPro"/>
</dbReference>
<feature type="transmembrane region" description="Helical" evidence="6">
    <location>
        <begin position="44"/>
        <end position="63"/>
    </location>
</feature>
<evidence type="ECO:0000256" key="5">
    <source>
        <dbReference type="ARBA" id="ARBA00023136"/>
    </source>
</evidence>
<protein>
    <submittedName>
        <fullName evidence="7">DgyrCDS2352</fullName>
    </submittedName>
</protein>
<feature type="transmembrane region" description="Helical" evidence="6">
    <location>
        <begin position="131"/>
        <end position="150"/>
    </location>
</feature>
<keyword evidence="4 6" id="KW-1133">Transmembrane helix</keyword>
<organism evidence="7 8">
    <name type="scientific">Dimorphilus gyrociliatus</name>
    <dbReference type="NCBI Taxonomy" id="2664684"/>
    <lineage>
        <taxon>Eukaryota</taxon>
        <taxon>Metazoa</taxon>
        <taxon>Spiralia</taxon>
        <taxon>Lophotrochozoa</taxon>
        <taxon>Annelida</taxon>
        <taxon>Polychaeta</taxon>
        <taxon>Polychaeta incertae sedis</taxon>
        <taxon>Dinophilidae</taxon>
        <taxon>Dimorphilus</taxon>
    </lineage>
</organism>
<sequence>MSGTINNGSSTPTSVGFIGAGVAVIFFGSNFVPLKKFETGDGLFFQWILCIAIWHVGLVVNAIRKFPIFYPLAMVGGTLWCSGNVLTVFIIKTIGLGQGFLIWGMSNLIFGWVSARFGWFGIKEEIPQNQVMNFCGVGLALVSTVIYIFIKSETNGRIVRENDGREPLLPHDQSNVQTIEHQEVDETITRRESLTFVDRISSRNKRLLGILAALYAGSMYGLSFTPVIYIQDRYDGASDNGLDYVFAYFTGILATSTLFMFIYCIFMKNKPRVYPKAILPGIISGIMWGIADAGWFIANKVLSAPISFPIITTAPPLIGVLWGTLVFKEIRGKKNYALLILAGLITIAGAVLTGLSKGD</sequence>
<evidence type="ECO:0000256" key="4">
    <source>
        <dbReference type="ARBA" id="ARBA00022989"/>
    </source>
</evidence>
<dbReference type="Proteomes" id="UP000549394">
    <property type="component" value="Unassembled WGS sequence"/>
</dbReference>